<sequence>MDFGDEGPMMGGGGGGVEGMERENLMLGALTVLGNLINPSADAGGVAVARGVPQRSSPIVDNSRVSLAEATGGGFYKGRGNS</sequence>
<evidence type="ECO:0000313" key="2">
    <source>
        <dbReference type="Proteomes" id="UP001177023"/>
    </source>
</evidence>
<dbReference type="AlphaFoldDB" id="A0AA36C622"/>
<reference evidence="1" key="1">
    <citation type="submission" date="2023-06" db="EMBL/GenBank/DDBJ databases">
        <authorList>
            <person name="Delattre M."/>
        </authorList>
    </citation>
    <scope>NUCLEOTIDE SEQUENCE</scope>
    <source>
        <strain evidence="1">AF72</strain>
    </source>
</reference>
<dbReference type="EMBL" id="CATQJA010000309">
    <property type="protein sequence ID" value="CAJ0559100.1"/>
    <property type="molecule type" value="Genomic_DNA"/>
</dbReference>
<gene>
    <name evidence="1" type="ORF">MSPICULIGERA_LOCUS1165</name>
</gene>
<feature type="non-terminal residue" evidence="1">
    <location>
        <position position="82"/>
    </location>
</feature>
<organism evidence="1 2">
    <name type="scientific">Mesorhabditis spiculigera</name>
    <dbReference type="NCBI Taxonomy" id="96644"/>
    <lineage>
        <taxon>Eukaryota</taxon>
        <taxon>Metazoa</taxon>
        <taxon>Ecdysozoa</taxon>
        <taxon>Nematoda</taxon>
        <taxon>Chromadorea</taxon>
        <taxon>Rhabditida</taxon>
        <taxon>Rhabditina</taxon>
        <taxon>Rhabditomorpha</taxon>
        <taxon>Rhabditoidea</taxon>
        <taxon>Rhabditidae</taxon>
        <taxon>Mesorhabditinae</taxon>
        <taxon>Mesorhabditis</taxon>
    </lineage>
</organism>
<proteinExistence type="predicted"/>
<name>A0AA36C622_9BILA</name>
<protein>
    <submittedName>
        <fullName evidence="1">Uncharacterized protein</fullName>
    </submittedName>
</protein>
<accession>A0AA36C622</accession>
<keyword evidence="2" id="KW-1185">Reference proteome</keyword>
<dbReference type="Proteomes" id="UP001177023">
    <property type="component" value="Unassembled WGS sequence"/>
</dbReference>
<comment type="caution">
    <text evidence="1">The sequence shown here is derived from an EMBL/GenBank/DDBJ whole genome shotgun (WGS) entry which is preliminary data.</text>
</comment>
<evidence type="ECO:0000313" key="1">
    <source>
        <dbReference type="EMBL" id="CAJ0559100.1"/>
    </source>
</evidence>